<evidence type="ECO:0000313" key="2">
    <source>
        <dbReference type="Proteomes" id="UP000001918"/>
    </source>
</evidence>
<dbReference type="HOGENOM" id="CLU_050554_1_1_11"/>
<protein>
    <recommendedName>
        <fullName evidence="3">Endonuclease III-like protein</fullName>
    </recommendedName>
</protein>
<accession>D1ABD0</accession>
<dbReference type="InterPro" id="IPR011257">
    <property type="entry name" value="DNA_glycosylase"/>
</dbReference>
<dbReference type="GO" id="GO:0003824">
    <property type="term" value="F:catalytic activity"/>
    <property type="evidence" value="ECO:0007669"/>
    <property type="project" value="InterPro"/>
</dbReference>
<dbReference type="SUPFAM" id="SSF48150">
    <property type="entry name" value="DNA-glycosylase"/>
    <property type="match status" value="1"/>
</dbReference>
<dbReference type="eggNOG" id="COG0177">
    <property type="taxonomic scope" value="Bacteria"/>
</dbReference>
<reference evidence="1 2" key="1">
    <citation type="journal article" date="2011" name="Stand. Genomic Sci.">
        <title>Complete genome sequence of Thermomonospora curvata type strain (B9).</title>
        <authorList>
            <person name="Chertkov O."/>
            <person name="Sikorski J."/>
            <person name="Nolan M."/>
            <person name="Lapidus A."/>
            <person name="Lucas S."/>
            <person name="Del Rio T.G."/>
            <person name="Tice H."/>
            <person name="Cheng J.F."/>
            <person name="Goodwin L."/>
            <person name="Pitluck S."/>
            <person name="Liolios K."/>
            <person name="Ivanova N."/>
            <person name="Mavromatis K."/>
            <person name="Mikhailova N."/>
            <person name="Ovchinnikova G."/>
            <person name="Pati A."/>
            <person name="Chen A."/>
            <person name="Palaniappan K."/>
            <person name="Djao O.D."/>
            <person name="Land M."/>
            <person name="Hauser L."/>
            <person name="Chang Y.J."/>
            <person name="Jeffries C.D."/>
            <person name="Brettin T."/>
            <person name="Han C."/>
            <person name="Detter J.C."/>
            <person name="Rohde M."/>
            <person name="Goker M."/>
            <person name="Woyke T."/>
            <person name="Bristow J."/>
            <person name="Eisen J.A."/>
            <person name="Markowitz V."/>
            <person name="Hugenholtz P."/>
            <person name="Klenk H.P."/>
            <person name="Kyrpides N.C."/>
        </authorList>
    </citation>
    <scope>NUCLEOTIDE SEQUENCE [LARGE SCALE GENOMIC DNA]</scope>
    <source>
        <strain evidence="2">ATCC 19995 / DSM 43183 / JCM 3096 / KCTC 9072 / NBRC 15933 / NCIMB 10081 / Henssen B9</strain>
    </source>
</reference>
<proteinExistence type="predicted"/>
<dbReference type="KEGG" id="tcu:Tcur_1590"/>
<name>D1ABD0_THECD</name>
<dbReference type="STRING" id="471852.Tcur_1590"/>
<keyword evidence="2" id="KW-1185">Reference proteome</keyword>
<dbReference type="Proteomes" id="UP000001918">
    <property type="component" value="Chromosome"/>
</dbReference>
<sequence>MDAVVKKLLREAGRTYAEEAGVVVKDQPPALFKLLVLSSLLSSRIPADIAVASARELFAAGGGTARGLARMSWQDLVDALGRDRCMRHDESAPTRLSDTAELAQHKYDGDLRRLARDSGRDRVRAAELLQEFPGFGPAGVDAFCREAQAIWPWLRPYFDEQARAGAERLGLPTDPKRLADLVPDKDLARFAVALVRVRHDEKLADAIVKNGK</sequence>
<evidence type="ECO:0008006" key="3">
    <source>
        <dbReference type="Google" id="ProtNLM"/>
    </source>
</evidence>
<dbReference type="OrthoDB" id="3078554at2"/>
<dbReference type="GO" id="GO:0006281">
    <property type="term" value="P:DNA repair"/>
    <property type="evidence" value="ECO:0007669"/>
    <property type="project" value="InterPro"/>
</dbReference>
<organism evidence="1 2">
    <name type="scientific">Thermomonospora curvata (strain ATCC 19995 / DSM 43183 / JCM 3096 / KCTC 9072 / NBRC 15933 / NCIMB 10081 / Henssen B9)</name>
    <dbReference type="NCBI Taxonomy" id="471852"/>
    <lineage>
        <taxon>Bacteria</taxon>
        <taxon>Bacillati</taxon>
        <taxon>Actinomycetota</taxon>
        <taxon>Actinomycetes</taxon>
        <taxon>Streptosporangiales</taxon>
        <taxon>Thermomonosporaceae</taxon>
        <taxon>Thermomonospora</taxon>
    </lineage>
</organism>
<dbReference type="EMBL" id="CP001738">
    <property type="protein sequence ID" value="ACY97166.1"/>
    <property type="molecule type" value="Genomic_DNA"/>
</dbReference>
<gene>
    <name evidence="1" type="ordered locus">Tcur_1590</name>
</gene>
<dbReference type="RefSeq" id="WP_012851950.1">
    <property type="nucleotide sequence ID" value="NC_013510.1"/>
</dbReference>
<evidence type="ECO:0000313" key="1">
    <source>
        <dbReference type="EMBL" id="ACY97166.1"/>
    </source>
</evidence>
<dbReference type="AlphaFoldDB" id="D1ABD0"/>